<feature type="region of interest" description="Disordered" evidence="1">
    <location>
        <begin position="223"/>
        <end position="260"/>
    </location>
</feature>
<protein>
    <submittedName>
        <fullName evidence="2">Uncharacterized protein</fullName>
    </submittedName>
</protein>
<feature type="compositionally biased region" description="Polar residues" evidence="1">
    <location>
        <begin position="226"/>
        <end position="244"/>
    </location>
</feature>
<dbReference type="EMBL" id="ML996106">
    <property type="protein sequence ID" value="KAF2739032.1"/>
    <property type="molecule type" value="Genomic_DNA"/>
</dbReference>
<evidence type="ECO:0000313" key="2">
    <source>
        <dbReference type="EMBL" id="KAF2739032.1"/>
    </source>
</evidence>
<reference evidence="2" key="1">
    <citation type="journal article" date="2020" name="Stud. Mycol.">
        <title>101 Dothideomycetes genomes: a test case for predicting lifestyles and emergence of pathogens.</title>
        <authorList>
            <person name="Haridas S."/>
            <person name="Albert R."/>
            <person name="Binder M."/>
            <person name="Bloem J."/>
            <person name="Labutti K."/>
            <person name="Salamov A."/>
            <person name="Andreopoulos B."/>
            <person name="Baker S."/>
            <person name="Barry K."/>
            <person name="Bills G."/>
            <person name="Bluhm B."/>
            <person name="Cannon C."/>
            <person name="Castanera R."/>
            <person name="Culley D."/>
            <person name="Daum C."/>
            <person name="Ezra D."/>
            <person name="Gonzalez J."/>
            <person name="Henrissat B."/>
            <person name="Kuo A."/>
            <person name="Liang C."/>
            <person name="Lipzen A."/>
            <person name="Lutzoni F."/>
            <person name="Magnuson J."/>
            <person name="Mondo S."/>
            <person name="Nolan M."/>
            <person name="Ohm R."/>
            <person name="Pangilinan J."/>
            <person name="Park H.-J."/>
            <person name="Ramirez L."/>
            <person name="Alfaro M."/>
            <person name="Sun H."/>
            <person name="Tritt A."/>
            <person name="Yoshinaga Y."/>
            <person name="Zwiers L.-H."/>
            <person name="Turgeon B."/>
            <person name="Goodwin S."/>
            <person name="Spatafora J."/>
            <person name="Crous P."/>
            <person name="Grigoriev I."/>
        </authorList>
    </citation>
    <scope>NUCLEOTIDE SEQUENCE</scope>
    <source>
        <strain evidence="2">CBS 125425</strain>
    </source>
</reference>
<evidence type="ECO:0000256" key="1">
    <source>
        <dbReference type="SAM" id="MobiDB-lite"/>
    </source>
</evidence>
<evidence type="ECO:0000313" key="3">
    <source>
        <dbReference type="Proteomes" id="UP000799444"/>
    </source>
</evidence>
<dbReference type="Proteomes" id="UP000799444">
    <property type="component" value="Unassembled WGS sequence"/>
</dbReference>
<sequence>MGTCEGSVGIEYDTGRYKSLGLCGRSKRVKGSTGDEKSGFGEDAGRKDETWWVKAKHWLEGEGEAMVWGEGEAFELTIQPPGAGPCTTRCDGQSAFPKCWGCSLFSERSQPPSLVSQWPPRTRTVETERRSTKGSASFGPVDTDACGVGRNNLNSGTAPSCRPKSQSVCRLDSCYRFVRRQSLRRPSTSSARRQVATTCRRDAWISPCRHSDAVDVDLRVRMPSLPDSTTANSQRPRPSRQTFRPSAIGPRRAAPPHQRLRPAPALETLISLPGRAVVCVRRFVQEKCHAEKSRKVGFCLGAQKWQRLMSLPH</sequence>
<name>A0A9P4V3Z9_9PLEO</name>
<comment type="caution">
    <text evidence="2">The sequence shown here is derived from an EMBL/GenBank/DDBJ whole genome shotgun (WGS) entry which is preliminary data.</text>
</comment>
<gene>
    <name evidence="2" type="ORF">EJ04DRAFT_9005</name>
</gene>
<dbReference type="AlphaFoldDB" id="A0A9P4V3Z9"/>
<keyword evidence="3" id="KW-1185">Reference proteome</keyword>
<accession>A0A9P4V3Z9</accession>
<proteinExistence type="predicted"/>
<feature type="region of interest" description="Disordered" evidence="1">
    <location>
        <begin position="113"/>
        <end position="138"/>
    </location>
</feature>
<organism evidence="2 3">
    <name type="scientific">Polyplosphaeria fusca</name>
    <dbReference type="NCBI Taxonomy" id="682080"/>
    <lineage>
        <taxon>Eukaryota</taxon>
        <taxon>Fungi</taxon>
        <taxon>Dikarya</taxon>
        <taxon>Ascomycota</taxon>
        <taxon>Pezizomycotina</taxon>
        <taxon>Dothideomycetes</taxon>
        <taxon>Pleosporomycetidae</taxon>
        <taxon>Pleosporales</taxon>
        <taxon>Tetraplosphaeriaceae</taxon>
        <taxon>Polyplosphaeria</taxon>
    </lineage>
</organism>